<feature type="domain" description="TIL" evidence="2">
    <location>
        <begin position="27"/>
        <end position="81"/>
    </location>
</feature>
<dbReference type="AlphaFoldDB" id="A0A6P7FZR1"/>
<dbReference type="EnsemblMetazoa" id="XM_028286308.2">
    <property type="protein sequence ID" value="XP_028142109.1"/>
    <property type="gene ID" value="LOC114336007"/>
</dbReference>
<dbReference type="KEGG" id="dvv:114336007"/>
<dbReference type="InterPro" id="IPR002919">
    <property type="entry name" value="TIL_dom"/>
</dbReference>
<protein>
    <submittedName>
        <fullName evidence="5">Chymotrypsin inhibitor Ani s 6-like</fullName>
    </submittedName>
</protein>
<sequence>MKFTTVAMFCLLFAVTMASPLNKTGSCDDPNAHFGCEYPCKPTCNVRQFAYCGTKCVNDCYCNQDYILSREQGKCVLIQDCFPH</sequence>
<dbReference type="GeneID" id="114336007"/>
<feature type="chain" id="PRO_5028416109" evidence="1">
    <location>
        <begin position="19"/>
        <end position="84"/>
    </location>
</feature>
<dbReference type="SUPFAM" id="SSF57567">
    <property type="entry name" value="Serine protease inhibitors"/>
    <property type="match status" value="1"/>
</dbReference>
<feature type="signal peptide" evidence="1">
    <location>
        <begin position="1"/>
        <end position="18"/>
    </location>
</feature>
<dbReference type="Proteomes" id="UP001652700">
    <property type="component" value="Unplaced"/>
</dbReference>
<dbReference type="InterPro" id="IPR036084">
    <property type="entry name" value="Ser_inhib-like_sf"/>
</dbReference>
<name>A0A6P7FZR1_DIAVI</name>
<dbReference type="OrthoDB" id="6753992at2759"/>
<reference evidence="3" key="2">
    <citation type="submission" date="2025-05" db="UniProtKB">
        <authorList>
            <consortium name="EnsemblMetazoa"/>
        </authorList>
    </citation>
    <scope>IDENTIFICATION</scope>
</reference>
<evidence type="ECO:0000256" key="1">
    <source>
        <dbReference type="SAM" id="SignalP"/>
    </source>
</evidence>
<evidence type="ECO:0000313" key="3">
    <source>
        <dbReference type="EnsemblMetazoa" id="XP_028142109.1"/>
    </source>
</evidence>
<dbReference type="Gene3D" id="2.10.25.10">
    <property type="entry name" value="Laminin"/>
    <property type="match status" value="1"/>
</dbReference>
<keyword evidence="1" id="KW-0732">Signal</keyword>
<reference evidence="5" key="1">
    <citation type="submission" date="2025-04" db="UniProtKB">
        <authorList>
            <consortium name="RefSeq"/>
        </authorList>
    </citation>
    <scope>IDENTIFICATION</scope>
    <source>
        <tissue evidence="5">Whole insect</tissue>
    </source>
</reference>
<evidence type="ECO:0000313" key="5">
    <source>
        <dbReference type="RefSeq" id="XP_028142109.1"/>
    </source>
</evidence>
<evidence type="ECO:0000313" key="4">
    <source>
        <dbReference type="Proteomes" id="UP001652700"/>
    </source>
</evidence>
<evidence type="ECO:0000259" key="2">
    <source>
        <dbReference type="Pfam" id="PF01826"/>
    </source>
</evidence>
<organism evidence="5">
    <name type="scientific">Diabrotica virgifera virgifera</name>
    <name type="common">western corn rootworm</name>
    <dbReference type="NCBI Taxonomy" id="50390"/>
    <lineage>
        <taxon>Eukaryota</taxon>
        <taxon>Metazoa</taxon>
        <taxon>Ecdysozoa</taxon>
        <taxon>Arthropoda</taxon>
        <taxon>Hexapoda</taxon>
        <taxon>Insecta</taxon>
        <taxon>Pterygota</taxon>
        <taxon>Neoptera</taxon>
        <taxon>Endopterygota</taxon>
        <taxon>Coleoptera</taxon>
        <taxon>Polyphaga</taxon>
        <taxon>Cucujiformia</taxon>
        <taxon>Chrysomeloidea</taxon>
        <taxon>Chrysomelidae</taxon>
        <taxon>Galerucinae</taxon>
        <taxon>Diabroticina</taxon>
        <taxon>Diabroticites</taxon>
        <taxon>Diabrotica</taxon>
    </lineage>
</organism>
<proteinExistence type="predicted"/>
<dbReference type="Pfam" id="PF01826">
    <property type="entry name" value="TIL"/>
    <property type="match status" value="1"/>
</dbReference>
<dbReference type="InParanoid" id="A0A6P7FZR1"/>
<accession>A0A6P7FZR1</accession>
<gene>
    <name evidence="5" type="primary">LOC114336007</name>
</gene>
<keyword evidence="4" id="KW-1185">Reference proteome</keyword>
<dbReference type="RefSeq" id="XP_028142109.1">
    <property type="nucleotide sequence ID" value="XM_028286308.1"/>
</dbReference>